<comment type="caution">
    <text evidence="2">The sequence shown here is derived from an EMBL/GenBank/DDBJ whole genome shotgun (WGS) entry which is preliminary data.</text>
</comment>
<evidence type="ECO:0000313" key="3">
    <source>
        <dbReference type="Proteomes" id="UP000541033"/>
    </source>
</evidence>
<sequence length="161" mass="17579">MHTPAARQPDPSGQQSNKTSRPRQLTALVSATQVSPADDFGPQPTSRSALPDPVPLLRNLAMSTVEVLQCTRDLDGMARWVTEGVYQAIKYRQSLALNRYSITGSPPQRIPHACGSVHYSEPSDGVIEAVVLVHSKDRTRAVAIRLEGLDNRWRATALAVL</sequence>
<gene>
    <name evidence="2" type="ORF">FHX76_002949</name>
</gene>
<dbReference type="EMBL" id="JAAMOX010000003">
    <property type="protein sequence ID" value="NIH55034.1"/>
    <property type="molecule type" value="Genomic_DNA"/>
</dbReference>
<dbReference type="Proteomes" id="UP000541033">
    <property type="component" value="Unassembled WGS sequence"/>
</dbReference>
<name>A0A7X5R3K0_9MICO</name>
<evidence type="ECO:0000256" key="1">
    <source>
        <dbReference type="SAM" id="MobiDB-lite"/>
    </source>
</evidence>
<dbReference type="RefSeq" id="WP_208402748.1">
    <property type="nucleotide sequence ID" value="NZ_JAAMOX010000003.1"/>
</dbReference>
<accession>A0A7X5R3K0</accession>
<dbReference type="InterPro" id="IPR045596">
    <property type="entry name" value="DUF6459"/>
</dbReference>
<dbReference type="AlphaFoldDB" id="A0A7X5R3K0"/>
<feature type="region of interest" description="Disordered" evidence="1">
    <location>
        <begin position="1"/>
        <end position="52"/>
    </location>
</feature>
<evidence type="ECO:0008006" key="4">
    <source>
        <dbReference type="Google" id="ProtNLM"/>
    </source>
</evidence>
<organism evidence="2 3">
    <name type="scientific">Lysinibacter cavernae</name>
    <dbReference type="NCBI Taxonomy" id="1640652"/>
    <lineage>
        <taxon>Bacteria</taxon>
        <taxon>Bacillati</taxon>
        <taxon>Actinomycetota</taxon>
        <taxon>Actinomycetes</taxon>
        <taxon>Micrococcales</taxon>
        <taxon>Microbacteriaceae</taxon>
        <taxon>Lysinibacter</taxon>
    </lineage>
</organism>
<feature type="compositionally biased region" description="Polar residues" evidence="1">
    <location>
        <begin position="11"/>
        <end position="35"/>
    </location>
</feature>
<reference evidence="2 3" key="1">
    <citation type="submission" date="2020-02" db="EMBL/GenBank/DDBJ databases">
        <title>Sequencing the genomes of 1000 actinobacteria strains.</title>
        <authorList>
            <person name="Klenk H.-P."/>
        </authorList>
    </citation>
    <scope>NUCLEOTIDE SEQUENCE [LARGE SCALE GENOMIC DNA]</scope>
    <source>
        <strain evidence="2 3">DSM 27960</strain>
    </source>
</reference>
<proteinExistence type="predicted"/>
<evidence type="ECO:0000313" key="2">
    <source>
        <dbReference type="EMBL" id="NIH55034.1"/>
    </source>
</evidence>
<dbReference type="Pfam" id="PF20060">
    <property type="entry name" value="DUF6459"/>
    <property type="match status" value="1"/>
</dbReference>
<protein>
    <recommendedName>
        <fullName evidence="4">3-hydroxyacyl-CoA dehydrogenase</fullName>
    </recommendedName>
</protein>
<keyword evidence="3" id="KW-1185">Reference proteome</keyword>